<protein>
    <submittedName>
        <fullName evidence="2">Uncharacterized protein</fullName>
    </submittedName>
</protein>
<name>A0A934U508_9NOCA</name>
<keyword evidence="3" id="KW-1185">Reference proteome</keyword>
<dbReference type="AlphaFoldDB" id="A0A934U508"/>
<keyword evidence="1" id="KW-0472">Membrane</keyword>
<comment type="caution">
    <text evidence="2">The sequence shown here is derived from an EMBL/GenBank/DDBJ whole genome shotgun (WGS) entry which is preliminary data.</text>
</comment>
<keyword evidence="1" id="KW-0812">Transmembrane</keyword>
<reference evidence="2" key="1">
    <citation type="submission" date="2020-12" db="EMBL/GenBank/DDBJ databases">
        <title>Antrihabitans popcorni sp. nov. and Antrihabitans auranticaus sp. nov., isolated from a larva cave.</title>
        <authorList>
            <person name="Lee S.D."/>
            <person name="Kim I.S."/>
        </authorList>
    </citation>
    <scope>NUCLEOTIDE SEQUENCE</scope>
    <source>
        <strain evidence="2">YC3-6</strain>
    </source>
</reference>
<feature type="transmembrane region" description="Helical" evidence="1">
    <location>
        <begin position="31"/>
        <end position="48"/>
    </location>
</feature>
<feature type="transmembrane region" description="Helical" evidence="1">
    <location>
        <begin position="151"/>
        <end position="171"/>
    </location>
</feature>
<dbReference type="Proteomes" id="UP000655868">
    <property type="component" value="Unassembled WGS sequence"/>
</dbReference>
<proteinExistence type="predicted"/>
<keyword evidence="1" id="KW-1133">Transmembrane helix</keyword>
<dbReference type="RefSeq" id="WP_199705114.1">
    <property type="nucleotide sequence ID" value="NZ_JAEMNV010000004.1"/>
</dbReference>
<feature type="transmembrane region" description="Helical" evidence="1">
    <location>
        <begin position="69"/>
        <end position="95"/>
    </location>
</feature>
<organism evidence="2 3">
    <name type="scientific">Antrihabitans stalagmiti</name>
    <dbReference type="NCBI Taxonomy" id="2799499"/>
    <lineage>
        <taxon>Bacteria</taxon>
        <taxon>Bacillati</taxon>
        <taxon>Actinomycetota</taxon>
        <taxon>Actinomycetes</taxon>
        <taxon>Mycobacteriales</taxon>
        <taxon>Nocardiaceae</taxon>
        <taxon>Antrihabitans</taxon>
    </lineage>
</organism>
<feature type="transmembrane region" description="Helical" evidence="1">
    <location>
        <begin position="107"/>
        <end position="139"/>
    </location>
</feature>
<evidence type="ECO:0000313" key="2">
    <source>
        <dbReference type="EMBL" id="MBJ8340323.1"/>
    </source>
</evidence>
<evidence type="ECO:0000256" key="1">
    <source>
        <dbReference type="SAM" id="Phobius"/>
    </source>
</evidence>
<sequence length="330" mass="35421">MIFWLTALAVWIAAGARVGRVLVRPATTVRVAIVVAVACVAAASTVAIPDVAVSIDRLAPGGVRDGERLSVLLVISMWVGFTTATTVVAAATWPITSRKNLRHSAMIIYALGTAVVLAVLMWSARFGWGAVTFGSVVIAITGLRALDWTPLGRGIAIFVAGTALVAALSAWQLRHEILDDSVTARTQEFAWAWSIASLLISIGAIFILVEIWIRARVLLRRVRVLHRVLTERFPEVTQDDAEHTTTVLRASDQVAQIMDALFLQAGSGAFVDGGSTPIEGPERARSVARWVIDPLQSDPLDTRWISPPGGVSTRRWVGDIAVAYAKESGS</sequence>
<evidence type="ECO:0000313" key="3">
    <source>
        <dbReference type="Proteomes" id="UP000655868"/>
    </source>
</evidence>
<dbReference type="EMBL" id="JAEMNV010000004">
    <property type="protein sequence ID" value="MBJ8340323.1"/>
    <property type="molecule type" value="Genomic_DNA"/>
</dbReference>
<accession>A0A934U508</accession>
<feature type="transmembrane region" description="Helical" evidence="1">
    <location>
        <begin position="191"/>
        <end position="213"/>
    </location>
</feature>
<gene>
    <name evidence="2" type="ORF">JGU71_15635</name>
</gene>